<name>A0A0B7ILB0_9FLAO</name>
<feature type="domain" description="Schlafen AlbA-2" evidence="1">
    <location>
        <begin position="17"/>
        <end position="98"/>
    </location>
</feature>
<evidence type="ECO:0000259" key="1">
    <source>
        <dbReference type="Pfam" id="PF04326"/>
    </source>
</evidence>
<dbReference type="EMBL" id="CDOK01000136">
    <property type="protein sequence ID" value="CEN50763.1"/>
    <property type="molecule type" value="Genomic_DNA"/>
</dbReference>
<evidence type="ECO:0000313" key="3">
    <source>
        <dbReference type="Proteomes" id="UP000039370"/>
    </source>
</evidence>
<proteinExistence type="predicted"/>
<dbReference type="InterPro" id="IPR007421">
    <property type="entry name" value="Schlafen_AlbA_2_dom"/>
</dbReference>
<dbReference type="Proteomes" id="UP000039370">
    <property type="component" value="Unassembled WGS sequence"/>
</dbReference>
<organism evidence="2 3">
    <name type="scientific">Capnocytophaga canimorsus</name>
    <dbReference type="NCBI Taxonomy" id="28188"/>
    <lineage>
        <taxon>Bacteria</taxon>
        <taxon>Pseudomonadati</taxon>
        <taxon>Bacteroidota</taxon>
        <taxon>Flavobacteriia</taxon>
        <taxon>Flavobacteriales</taxon>
        <taxon>Flavobacteriaceae</taxon>
        <taxon>Capnocytophaga</taxon>
    </lineage>
</organism>
<gene>
    <name evidence="2" type="ORF">CCAN11_2200002</name>
</gene>
<dbReference type="InterPro" id="IPR038461">
    <property type="entry name" value="Schlafen_AlbA_2_dom_sf"/>
</dbReference>
<protein>
    <recommendedName>
        <fullName evidence="1">Schlafen AlbA-2 domain-containing protein</fullName>
    </recommendedName>
</protein>
<dbReference type="Pfam" id="PF04326">
    <property type="entry name" value="SLFN_AlbA_2"/>
    <property type="match status" value="1"/>
</dbReference>
<reference evidence="3" key="1">
    <citation type="submission" date="2015-01" db="EMBL/GenBank/DDBJ databases">
        <authorList>
            <person name="MANFREDI Pablo"/>
        </authorList>
    </citation>
    <scope>NUCLEOTIDE SEQUENCE [LARGE SCALE GENOMIC DNA]</scope>
    <source>
        <strain evidence="3">Cc11</strain>
    </source>
</reference>
<dbReference type="AlphaFoldDB" id="A0A0B7ILB0"/>
<dbReference type="Gene3D" id="3.30.950.30">
    <property type="entry name" value="Schlafen, AAA domain"/>
    <property type="match status" value="1"/>
</dbReference>
<sequence length="106" mass="12099">MINKRLLIKNLLGHSDENSFYDRKRFIDLSSTEGKAKFLKLVCALANSNPKNSAFIVIGVEDDSRKIVGVDFFDDSRIQNLVNAFLDNAPNITYENIIFLSFLKIR</sequence>
<accession>A0A0B7ILB0</accession>
<evidence type="ECO:0000313" key="2">
    <source>
        <dbReference type="EMBL" id="CEN50763.1"/>
    </source>
</evidence>